<evidence type="ECO:0000256" key="2">
    <source>
        <dbReference type="ARBA" id="ARBA00007174"/>
    </source>
</evidence>
<evidence type="ECO:0000259" key="6">
    <source>
        <dbReference type="PROSITE" id="PS51790"/>
    </source>
</evidence>
<dbReference type="InterPro" id="IPR028427">
    <property type="entry name" value="Met_Sox_Rdtase_MsrB"/>
</dbReference>
<dbReference type="InterPro" id="IPR011057">
    <property type="entry name" value="Mss4-like_sf"/>
</dbReference>
<evidence type="ECO:0000256" key="4">
    <source>
        <dbReference type="ARBA" id="ARBA00022833"/>
    </source>
</evidence>
<proteinExistence type="inferred from homology"/>
<dbReference type="PANTHER" id="PTHR46081">
    <property type="entry name" value="PEPTIDE METHIONINE SULFOXIDE REDUCTASE 2"/>
    <property type="match status" value="1"/>
</dbReference>
<evidence type="ECO:0000256" key="3">
    <source>
        <dbReference type="ARBA" id="ARBA00022723"/>
    </source>
</evidence>
<comment type="cofactor">
    <cofactor evidence="1">
        <name>Zn(2+)</name>
        <dbReference type="ChEBI" id="CHEBI:29105"/>
    </cofactor>
</comment>
<dbReference type="AlphaFoldDB" id="A0A7S2D9N6"/>
<organism evidence="7">
    <name type="scientific">Haptolina brevifila</name>
    <dbReference type="NCBI Taxonomy" id="156173"/>
    <lineage>
        <taxon>Eukaryota</taxon>
        <taxon>Haptista</taxon>
        <taxon>Haptophyta</taxon>
        <taxon>Prymnesiophyceae</taxon>
        <taxon>Prymnesiales</taxon>
        <taxon>Prymnesiaceae</taxon>
        <taxon>Haptolina</taxon>
    </lineage>
</organism>
<protein>
    <recommendedName>
        <fullName evidence="6">MsrB domain-containing protein</fullName>
    </recommendedName>
</protein>
<dbReference type="Pfam" id="PF01641">
    <property type="entry name" value="SelR"/>
    <property type="match status" value="1"/>
</dbReference>
<sequence length="205" mass="22658">MHGVSALTPHRSLSSARFPFTPIVGSSLVHARHLRHTSIPVMKSLPDSEEGWMTVLSQSQFAVLRQAATEPPGYSERVKGELEFELKQQYKTKYPANGAYLCVGCGTPLYYAKHKFNSGCGWPAFYDGVPGAIEERPDPDGSRIEIVCNKCKGHLGHVFKGEGFPMPTDDRHCVNGICLKYEAAAEQPNDIIAPPPEYTKREVPE</sequence>
<feature type="domain" description="MsrB" evidence="6">
    <location>
        <begin position="49"/>
        <end position="184"/>
    </location>
</feature>
<keyword evidence="4" id="KW-0862">Zinc</keyword>
<dbReference type="GO" id="GO:0046872">
    <property type="term" value="F:metal ion binding"/>
    <property type="evidence" value="ECO:0007669"/>
    <property type="project" value="UniProtKB-KW"/>
</dbReference>
<keyword evidence="3" id="KW-0479">Metal-binding</keyword>
<name>A0A7S2D9N6_9EUKA</name>
<dbReference type="PANTHER" id="PTHR46081:SF8">
    <property type="entry name" value="PEPTIDE METHIONINE SULFOXIDE REDUCTASE 2"/>
    <property type="match status" value="1"/>
</dbReference>
<comment type="similarity">
    <text evidence="2">Belongs to the MsrB Met sulfoxide reductase family.</text>
</comment>
<accession>A0A7S2D9N6</accession>
<evidence type="ECO:0000256" key="5">
    <source>
        <dbReference type="ARBA" id="ARBA00023002"/>
    </source>
</evidence>
<dbReference type="InterPro" id="IPR002579">
    <property type="entry name" value="Met_Sox_Rdtase_MsrB_dom"/>
</dbReference>
<dbReference type="PROSITE" id="PS51790">
    <property type="entry name" value="MSRB"/>
    <property type="match status" value="1"/>
</dbReference>
<reference evidence="7" key="1">
    <citation type="submission" date="2021-01" db="EMBL/GenBank/DDBJ databases">
        <authorList>
            <person name="Corre E."/>
            <person name="Pelletier E."/>
            <person name="Niang G."/>
            <person name="Scheremetjew M."/>
            <person name="Finn R."/>
            <person name="Kale V."/>
            <person name="Holt S."/>
            <person name="Cochrane G."/>
            <person name="Meng A."/>
            <person name="Brown T."/>
            <person name="Cohen L."/>
        </authorList>
    </citation>
    <scope>NUCLEOTIDE SEQUENCE</scope>
    <source>
        <strain evidence="7">UTEX LB 985</strain>
    </source>
</reference>
<dbReference type="Gene3D" id="2.170.150.20">
    <property type="entry name" value="Peptide methionine sulfoxide reductase"/>
    <property type="match status" value="1"/>
</dbReference>
<evidence type="ECO:0000313" key="7">
    <source>
        <dbReference type="EMBL" id="CAD9447599.1"/>
    </source>
</evidence>
<dbReference type="SUPFAM" id="SSF51316">
    <property type="entry name" value="Mss4-like"/>
    <property type="match status" value="1"/>
</dbReference>
<gene>
    <name evidence="7" type="ORF">CBRE1094_LOCUS14900</name>
</gene>
<keyword evidence="5" id="KW-0560">Oxidoreductase</keyword>
<dbReference type="GO" id="GO:0030091">
    <property type="term" value="P:protein repair"/>
    <property type="evidence" value="ECO:0007669"/>
    <property type="project" value="InterPro"/>
</dbReference>
<evidence type="ECO:0000256" key="1">
    <source>
        <dbReference type="ARBA" id="ARBA00001947"/>
    </source>
</evidence>
<dbReference type="GO" id="GO:0006979">
    <property type="term" value="P:response to oxidative stress"/>
    <property type="evidence" value="ECO:0007669"/>
    <property type="project" value="InterPro"/>
</dbReference>
<dbReference type="GO" id="GO:0033743">
    <property type="term" value="F:peptide-methionine (R)-S-oxide reductase activity"/>
    <property type="evidence" value="ECO:0007669"/>
    <property type="project" value="InterPro"/>
</dbReference>
<dbReference type="EMBL" id="HBGU01027454">
    <property type="protein sequence ID" value="CAD9447599.1"/>
    <property type="molecule type" value="Transcribed_RNA"/>
</dbReference>